<dbReference type="AlphaFoldDB" id="Q7RD69"/>
<comment type="caution">
    <text evidence="2">The sequence shown here is derived from an EMBL/GenBank/DDBJ whole genome shotgun (WGS) entry which is preliminary data.</text>
</comment>
<evidence type="ECO:0000256" key="1">
    <source>
        <dbReference type="SAM" id="MobiDB-lite"/>
    </source>
</evidence>
<dbReference type="EMBL" id="AABL01001777">
    <property type="protein sequence ID" value="EAA17592.1"/>
    <property type="molecule type" value="Genomic_DNA"/>
</dbReference>
<dbReference type="FunCoup" id="Q7RD69">
    <property type="interactions" value="491"/>
</dbReference>
<evidence type="ECO:0000313" key="2">
    <source>
        <dbReference type="EMBL" id="EAA17592.1"/>
    </source>
</evidence>
<feature type="non-terminal residue" evidence="2">
    <location>
        <position position="1"/>
    </location>
</feature>
<gene>
    <name evidence="2" type="ORF">PY05555</name>
</gene>
<sequence length="363" mass="43859">LDYCNNMATKIQYSVHTTNKYSVFDTDASDEDHRDKNIKKKTQKINEKREHETSKHEPEPEEISEVKEISLPTIKEYNTKKIPNTYYDRYNKYPNNIINEPHENSYMRGYRDTYNTRGSNLRNKFTRKRGSYSNTSTNLMVNSNFYRGSRNYDYKMDRRNYNPSYNYNKFDYRELKERSMYMQCGVWLVARFIIVKMFNDYNSKYDNMKRDNYGESSNNGRKHEAVTIDYDLYRKQQEKKLNLSKNLENAKKNKNEINEKSEKNNKINNYSKRYDNNTDENNKVENTKRKAINVYQYILEEGGRVDRLPGFRRNFRNLKKDNHDNWNNKNDTKSKTPYDEKYFKKRDPPNINDTRAFPSLTSK</sequence>
<keyword evidence="3" id="KW-1185">Reference proteome</keyword>
<dbReference type="PaxDb" id="73239-Q7RD69"/>
<reference evidence="2 3" key="1">
    <citation type="journal article" date="2002" name="Nature">
        <title>Genome sequence and comparative analysis of the model rodent malaria parasite Plasmodium yoelii yoelii.</title>
        <authorList>
            <person name="Carlton J.M."/>
            <person name="Angiuoli S.V."/>
            <person name="Suh B.B."/>
            <person name="Kooij T.W."/>
            <person name="Pertea M."/>
            <person name="Silva J.C."/>
            <person name="Ermolaeva M.D."/>
            <person name="Allen J.E."/>
            <person name="Selengut J.D."/>
            <person name="Koo H.L."/>
            <person name="Peterson J.D."/>
            <person name="Pop M."/>
            <person name="Kosack D.S."/>
            <person name="Shumway M.F."/>
            <person name="Bidwell S.L."/>
            <person name="Shallom S.J."/>
            <person name="van Aken S.E."/>
            <person name="Riedmuller S.B."/>
            <person name="Feldblyum T.V."/>
            <person name="Cho J.K."/>
            <person name="Quackenbush J."/>
            <person name="Sedegah M."/>
            <person name="Shoaibi A."/>
            <person name="Cummings L.M."/>
            <person name="Florens L."/>
            <person name="Yates J.R."/>
            <person name="Raine J.D."/>
            <person name="Sinden R.E."/>
            <person name="Harris M.A."/>
            <person name="Cunningham D.A."/>
            <person name="Preiser P.R."/>
            <person name="Bergman L.W."/>
            <person name="Vaidya A.B."/>
            <person name="van Lin L.H."/>
            <person name="Janse C.J."/>
            <person name="Waters A.P."/>
            <person name="Smith H.O."/>
            <person name="White O.R."/>
            <person name="Salzberg S.L."/>
            <person name="Venter J.C."/>
            <person name="Fraser C.M."/>
            <person name="Hoffman S.L."/>
            <person name="Gardner M.J."/>
            <person name="Carucci D.J."/>
        </authorList>
    </citation>
    <scope>NUCLEOTIDE SEQUENCE [LARGE SCALE GENOMIC DNA]</scope>
    <source>
        <strain evidence="2 3">17XNL</strain>
    </source>
</reference>
<evidence type="ECO:0000313" key="3">
    <source>
        <dbReference type="Proteomes" id="UP000008553"/>
    </source>
</evidence>
<feature type="region of interest" description="Disordered" evidence="1">
    <location>
        <begin position="317"/>
        <end position="363"/>
    </location>
</feature>
<feature type="compositionally biased region" description="Basic and acidic residues" evidence="1">
    <location>
        <begin position="272"/>
        <end position="281"/>
    </location>
</feature>
<dbReference type="Proteomes" id="UP000008553">
    <property type="component" value="Unassembled WGS sequence"/>
</dbReference>
<organism evidence="2 3">
    <name type="scientific">Plasmodium yoelii yoelii</name>
    <dbReference type="NCBI Taxonomy" id="73239"/>
    <lineage>
        <taxon>Eukaryota</taxon>
        <taxon>Sar</taxon>
        <taxon>Alveolata</taxon>
        <taxon>Apicomplexa</taxon>
        <taxon>Aconoidasida</taxon>
        <taxon>Haemosporida</taxon>
        <taxon>Plasmodiidae</taxon>
        <taxon>Plasmodium</taxon>
        <taxon>Plasmodium (Vinckeia)</taxon>
    </lineage>
</organism>
<feature type="region of interest" description="Disordered" evidence="1">
    <location>
        <begin position="27"/>
        <end position="64"/>
    </location>
</feature>
<feature type="region of interest" description="Disordered" evidence="1">
    <location>
        <begin position="249"/>
        <end position="281"/>
    </location>
</feature>
<feature type="compositionally biased region" description="Basic and acidic residues" evidence="1">
    <location>
        <begin position="44"/>
        <end position="64"/>
    </location>
</feature>
<proteinExistence type="predicted"/>
<name>Q7RD69_PLAYO</name>
<dbReference type="InParanoid" id="Q7RD69"/>
<protein>
    <submittedName>
        <fullName evidence="2">Uncharacterized protein</fullName>
    </submittedName>
</protein>
<feature type="compositionally biased region" description="Basic and acidic residues" evidence="1">
    <location>
        <begin position="318"/>
        <end position="348"/>
    </location>
</feature>
<feature type="compositionally biased region" description="Basic and acidic residues" evidence="1">
    <location>
        <begin position="249"/>
        <end position="265"/>
    </location>
</feature>
<accession>Q7RD69</accession>